<dbReference type="AlphaFoldDB" id="A0A2P2PK06"/>
<name>A0A2P2PK06_RHIMU</name>
<sequence>MACDLVAKNTKRNKMKRNPLWDIQWLGKRNRNNHRLHIFLFKPIWHFVRSRVTLSSLSLLAAKGKCDLITLRIWLLGTCWLDCIQQTFMYHQLYSVCMWCILFAVGSLD</sequence>
<organism evidence="1">
    <name type="scientific">Rhizophora mucronata</name>
    <name type="common">Asiatic mangrove</name>
    <dbReference type="NCBI Taxonomy" id="61149"/>
    <lineage>
        <taxon>Eukaryota</taxon>
        <taxon>Viridiplantae</taxon>
        <taxon>Streptophyta</taxon>
        <taxon>Embryophyta</taxon>
        <taxon>Tracheophyta</taxon>
        <taxon>Spermatophyta</taxon>
        <taxon>Magnoliopsida</taxon>
        <taxon>eudicotyledons</taxon>
        <taxon>Gunneridae</taxon>
        <taxon>Pentapetalae</taxon>
        <taxon>rosids</taxon>
        <taxon>fabids</taxon>
        <taxon>Malpighiales</taxon>
        <taxon>Rhizophoraceae</taxon>
        <taxon>Rhizophora</taxon>
    </lineage>
</organism>
<dbReference type="EMBL" id="GGEC01074590">
    <property type="protein sequence ID" value="MBX55074.1"/>
    <property type="molecule type" value="Transcribed_RNA"/>
</dbReference>
<accession>A0A2P2PK06</accession>
<proteinExistence type="predicted"/>
<evidence type="ECO:0000313" key="1">
    <source>
        <dbReference type="EMBL" id="MBX55074.1"/>
    </source>
</evidence>
<reference evidence="1" key="1">
    <citation type="submission" date="2018-02" db="EMBL/GenBank/DDBJ databases">
        <title>Rhizophora mucronata_Transcriptome.</title>
        <authorList>
            <person name="Meera S.P."/>
            <person name="Sreeshan A."/>
            <person name="Augustine A."/>
        </authorList>
    </citation>
    <scope>NUCLEOTIDE SEQUENCE</scope>
    <source>
        <tissue evidence="1">Leaf</tissue>
    </source>
</reference>
<protein>
    <submittedName>
        <fullName evidence="1">Uncharacterized protein</fullName>
    </submittedName>
</protein>